<sequence>MGLAAFNLLPIPPLDGSRVLYVMLPYKYLHVYYTLEKYGMFVIVALMILGVIPVLMSPIMNLILSIIL</sequence>
<keyword evidence="1" id="KW-0812">Transmembrane</keyword>
<evidence type="ECO:0008006" key="3">
    <source>
        <dbReference type="Google" id="ProtNLM"/>
    </source>
</evidence>
<keyword evidence="1" id="KW-1133">Transmembrane helix</keyword>
<name>A0A645FE45_9ZZZZ</name>
<comment type="caution">
    <text evidence="2">The sequence shown here is derived from an EMBL/GenBank/DDBJ whole genome shotgun (WGS) entry which is preliminary data.</text>
</comment>
<proteinExistence type="predicted"/>
<feature type="transmembrane region" description="Helical" evidence="1">
    <location>
        <begin position="40"/>
        <end position="64"/>
    </location>
</feature>
<dbReference type="PANTHER" id="PTHR35864">
    <property type="entry name" value="ZINC METALLOPROTEASE MJ0611-RELATED"/>
    <property type="match status" value="1"/>
</dbReference>
<protein>
    <recommendedName>
        <fullName evidence="3">Peptidase M50 domain-containing protein</fullName>
    </recommendedName>
</protein>
<dbReference type="PANTHER" id="PTHR35864:SF1">
    <property type="entry name" value="ZINC METALLOPROTEASE YWHC-RELATED"/>
    <property type="match status" value="1"/>
</dbReference>
<accession>A0A645FE45</accession>
<evidence type="ECO:0000256" key="1">
    <source>
        <dbReference type="SAM" id="Phobius"/>
    </source>
</evidence>
<dbReference type="EMBL" id="VSSQ01056934">
    <property type="protein sequence ID" value="MPN10764.1"/>
    <property type="molecule type" value="Genomic_DNA"/>
</dbReference>
<dbReference type="AlphaFoldDB" id="A0A645FE45"/>
<dbReference type="InterPro" id="IPR052348">
    <property type="entry name" value="Metallopeptidase_M50B"/>
</dbReference>
<gene>
    <name evidence="2" type="ORF">SDC9_158061</name>
</gene>
<keyword evidence="1" id="KW-0472">Membrane</keyword>
<reference evidence="2" key="1">
    <citation type="submission" date="2019-08" db="EMBL/GenBank/DDBJ databases">
        <authorList>
            <person name="Kucharzyk K."/>
            <person name="Murdoch R.W."/>
            <person name="Higgins S."/>
            <person name="Loffler F."/>
        </authorList>
    </citation>
    <scope>NUCLEOTIDE SEQUENCE</scope>
</reference>
<evidence type="ECO:0000313" key="2">
    <source>
        <dbReference type="EMBL" id="MPN10764.1"/>
    </source>
</evidence>
<organism evidence="2">
    <name type="scientific">bioreactor metagenome</name>
    <dbReference type="NCBI Taxonomy" id="1076179"/>
    <lineage>
        <taxon>unclassified sequences</taxon>
        <taxon>metagenomes</taxon>
        <taxon>ecological metagenomes</taxon>
    </lineage>
</organism>